<evidence type="ECO:0000256" key="4">
    <source>
        <dbReference type="SAM" id="Coils"/>
    </source>
</evidence>
<dbReference type="SMART" id="SM00239">
    <property type="entry name" value="C2"/>
    <property type="match status" value="1"/>
</dbReference>
<feature type="compositionally biased region" description="Low complexity" evidence="5">
    <location>
        <begin position="857"/>
        <end position="871"/>
    </location>
</feature>
<feature type="compositionally biased region" description="Basic and acidic residues" evidence="5">
    <location>
        <begin position="880"/>
        <end position="890"/>
    </location>
</feature>
<feature type="domain" description="C2" evidence="6">
    <location>
        <begin position="356"/>
        <end position="465"/>
    </location>
</feature>
<feature type="compositionally biased region" description="Basic residues" evidence="5">
    <location>
        <begin position="31"/>
        <end position="42"/>
    </location>
</feature>
<sequence>MGGIKQEQGDASQQLRASHSAEQPQDEPKKRGWPKGKKRKKVLPNGPKAPVTGYVRFLNERREHMRARYPDLPFPEITKRLGAEWTRLAPNDKQRYLDEAEREKMQYAQELKDYQQTEAYQITSAKIQDKRIKKEDTSSVIISASSGSSLPKASELPSRFDIPIFTEEFLDQNKAREAELRRLRKANIEFEEQNAVLQRHIKDMFNAKERLEAELGQDEKRTQALQQHLLAIKHTLVNSLSSVPLPGTGETASLGNLDSYLSRLSGVLEGNPHKHRALLTQLCDVLSHFDSDASLMPVSCKQTPPPPTPPPPVTLKRLFLVFGDAARSARIRLHREINGAREAEIEREHTCILATWQGKLVGASDGASEGGPMTVVKKAKLDGPQEKFNTYVTLKVQNVKSTTIAVRGSQPCWEQDFMFEINRLDLGLTVEVWNKGLIWDTMVGTLWIPLHSIRQSNEEGPGQWLTLDSNVIMAENEICGTKDPTFHRLLLDTRFELPLDIPEEEARYWAKKLEQLNAMRDQDYASQEEQERPLHAPSTQCYEDQDSAVDDRDSDYRSETSNSIPPPFYTTSQPNASMHQYPMRNQHYRQSYSEEIHELDYDHRAMRHYDSLDSATNGRSDIDSGSGSSRRTSRQYSLDSRHSLSDSPTDSRYASSGELSRGSSQLSEEFVPEDGGSLRGSEFYDENDSYHSCHSSVSYGKEDSPGWDGEDPQGVYSDEGGYVKDGGEEGALYNENEGDIYDGEVEYNYEDEEEMPYEEDEDMYPLDGTLTEFQEPPYTPTPTSTAPTQMPPSDDQSSPRPPLEKQASLHQQHPAHDQLQPQGTAPGLPPVSQDDVLPPFSSEFTKAPPALLQPEVSTTTTTTTTSTPTTSFRVPAPDSKPLEPEHKSEAPLEEPLPSEQPPAAEGLPPAPAEKTEEPPVPR</sequence>
<accession>A0A6A4TBP5</accession>
<dbReference type="SUPFAM" id="SSF47095">
    <property type="entry name" value="HMG-box"/>
    <property type="match status" value="1"/>
</dbReference>
<dbReference type="PANTHER" id="PTHR46040">
    <property type="entry name" value="HIGH MOBILITY GROUP PROTEIN 2"/>
    <property type="match status" value="1"/>
</dbReference>
<feature type="compositionally biased region" description="Low complexity" evidence="5">
    <location>
        <begin position="893"/>
        <end position="907"/>
    </location>
</feature>
<dbReference type="Proteomes" id="UP000438429">
    <property type="component" value="Unassembled WGS sequence"/>
</dbReference>
<dbReference type="InterPro" id="IPR009071">
    <property type="entry name" value="HMG_box_dom"/>
</dbReference>
<evidence type="ECO:0000259" key="6">
    <source>
        <dbReference type="PROSITE" id="PS50004"/>
    </source>
</evidence>
<dbReference type="PROSITE" id="PS50118">
    <property type="entry name" value="HMG_BOX_2"/>
    <property type="match status" value="1"/>
</dbReference>
<dbReference type="GO" id="GO:0003677">
    <property type="term" value="F:DNA binding"/>
    <property type="evidence" value="ECO:0007669"/>
    <property type="project" value="UniProtKB-UniRule"/>
</dbReference>
<dbReference type="Gene3D" id="2.60.40.150">
    <property type="entry name" value="C2 domain"/>
    <property type="match status" value="1"/>
</dbReference>
<feature type="compositionally biased region" description="Polar residues" evidence="5">
    <location>
        <begin position="645"/>
        <end position="667"/>
    </location>
</feature>
<dbReference type="FunFam" id="2.60.40.150:FF:000031">
    <property type="entry name" value="Protein unc-13 homolog B"/>
    <property type="match status" value="1"/>
</dbReference>
<gene>
    <name evidence="8" type="ORF">F2P81_005811</name>
</gene>
<feature type="compositionally biased region" description="Basic and acidic residues" evidence="5">
    <location>
        <begin position="549"/>
        <end position="558"/>
    </location>
</feature>
<feature type="compositionally biased region" description="Polar residues" evidence="5">
    <location>
        <begin position="559"/>
        <end position="578"/>
    </location>
</feature>
<dbReference type="GO" id="GO:0005634">
    <property type="term" value="C:nucleus"/>
    <property type="evidence" value="ECO:0007669"/>
    <property type="project" value="UniProtKB-UniRule"/>
</dbReference>
<evidence type="ECO:0000313" key="8">
    <source>
        <dbReference type="EMBL" id="KAF0042279.1"/>
    </source>
</evidence>
<dbReference type="EMBL" id="VEVO01000005">
    <property type="protein sequence ID" value="KAF0042279.1"/>
    <property type="molecule type" value="Genomic_DNA"/>
</dbReference>
<dbReference type="InterPro" id="IPR051965">
    <property type="entry name" value="ChromReg_NeuronalGeneExpr"/>
</dbReference>
<feature type="compositionally biased region" description="Basic and acidic residues" evidence="5">
    <location>
        <begin position="913"/>
        <end position="922"/>
    </location>
</feature>
<keyword evidence="1 3" id="KW-0238">DNA-binding</keyword>
<dbReference type="Pfam" id="PF00505">
    <property type="entry name" value="HMG_box"/>
    <property type="match status" value="1"/>
</dbReference>
<feature type="DNA-binding region" description="HMG box" evidence="3">
    <location>
        <begin position="47"/>
        <end position="115"/>
    </location>
</feature>
<evidence type="ECO:0000256" key="3">
    <source>
        <dbReference type="PROSITE-ProRule" id="PRU00267"/>
    </source>
</evidence>
<dbReference type="InterPro" id="IPR036910">
    <property type="entry name" value="HMG_box_dom_sf"/>
</dbReference>
<feature type="region of interest" description="Disordered" evidence="5">
    <location>
        <begin position="1"/>
        <end position="51"/>
    </location>
</feature>
<evidence type="ECO:0000256" key="5">
    <source>
        <dbReference type="SAM" id="MobiDB-lite"/>
    </source>
</evidence>
<evidence type="ECO:0000256" key="1">
    <source>
        <dbReference type="ARBA" id="ARBA00023125"/>
    </source>
</evidence>
<feature type="region of interest" description="Disordered" evidence="5">
    <location>
        <begin position="612"/>
        <end position="922"/>
    </location>
</feature>
<feature type="compositionally biased region" description="Low complexity" evidence="5">
    <location>
        <begin position="781"/>
        <end position="798"/>
    </location>
</feature>
<dbReference type="Gene3D" id="1.10.30.10">
    <property type="entry name" value="High mobility group box domain"/>
    <property type="match status" value="1"/>
</dbReference>
<keyword evidence="2 3" id="KW-0539">Nucleus</keyword>
<evidence type="ECO:0000313" key="9">
    <source>
        <dbReference type="Proteomes" id="UP000438429"/>
    </source>
</evidence>
<feature type="region of interest" description="Disordered" evidence="5">
    <location>
        <begin position="522"/>
        <end position="578"/>
    </location>
</feature>
<name>A0A6A4TBP5_SCOMX</name>
<feature type="coiled-coil region" evidence="4">
    <location>
        <begin position="173"/>
        <end position="228"/>
    </location>
</feature>
<dbReference type="GO" id="GO:0010468">
    <property type="term" value="P:regulation of gene expression"/>
    <property type="evidence" value="ECO:0007669"/>
    <property type="project" value="TreeGrafter"/>
</dbReference>
<dbReference type="PROSITE" id="PS50004">
    <property type="entry name" value="C2"/>
    <property type="match status" value="1"/>
</dbReference>
<dbReference type="InterPro" id="IPR000008">
    <property type="entry name" value="C2_dom"/>
</dbReference>
<feature type="compositionally biased region" description="Polar residues" evidence="5">
    <location>
        <begin position="9"/>
        <end position="23"/>
    </location>
</feature>
<comment type="caution">
    <text evidence="8">The sequence shown here is derived from an EMBL/GenBank/DDBJ whole genome shotgun (WGS) entry which is preliminary data.</text>
</comment>
<proteinExistence type="predicted"/>
<feature type="compositionally biased region" description="Acidic residues" evidence="5">
    <location>
        <begin position="736"/>
        <end position="764"/>
    </location>
</feature>
<dbReference type="AlphaFoldDB" id="A0A6A4TBP5"/>
<dbReference type="PANTHER" id="PTHR46040:SF2">
    <property type="entry name" value="SWI_SNF-RELATED MATRIX-ASSOCIATED ACTIN-DEPENDENT REGULATOR OF CHROMATIN SUBFAMILY E MEMBER 1-RELATED"/>
    <property type="match status" value="1"/>
</dbReference>
<evidence type="ECO:0000256" key="2">
    <source>
        <dbReference type="ARBA" id="ARBA00023242"/>
    </source>
</evidence>
<keyword evidence="4" id="KW-0175">Coiled coil</keyword>
<evidence type="ECO:0000259" key="7">
    <source>
        <dbReference type="PROSITE" id="PS50118"/>
    </source>
</evidence>
<dbReference type="Pfam" id="PF00168">
    <property type="entry name" value="C2"/>
    <property type="match status" value="1"/>
</dbReference>
<dbReference type="CDD" id="cd08394">
    <property type="entry name" value="C2A_Munc13"/>
    <property type="match status" value="1"/>
</dbReference>
<reference evidence="8 9" key="1">
    <citation type="submission" date="2019-06" db="EMBL/GenBank/DDBJ databases">
        <title>Draft genomes of female and male turbot (Scophthalmus maximus).</title>
        <authorList>
            <person name="Xu H."/>
            <person name="Xu X.-W."/>
            <person name="Shao C."/>
            <person name="Chen S."/>
        </authorList>
    </citation>
    <scope>NUCLEOTIDE SEQUENCE [LARGE SCALE GENOMIC DNA]</scope>
    <source>
        <strain evidence="8">Ysfricsl-2016a</strain>
        <tissue evidence="8">Blood</tissue>
    </source>
</reference>
<feature type="domain" description="HMG box" evidence="7">
    <location>
        <begin position="47"/>
        <end position="115"/>
    </location>
</feature>
<dbReference type="SUPFAM" id="SSF49562">
    <property type="entry name" value="C2 domain (Calcium/lipid-binding domain, CaLB)"/>
    <property type="match status" value="1"/>
</dbReference>
<protein>
    <submittedName>
        <fullName evidence="8">Uncharacterized protein</fullName>
    </submittedName>
</protein>
<dbReference type="InterPro" id="IPR035892">
    <property type="entry name" value="C2_domain_sf"/>
</dbReference>
<organism evidence="8 9">
    <name type="scientific">Scophthalmus maximus</name>
    <name type="common">Turbot</name>
    <name type="synonym">Psetta maxima</name>
    <dbReference type="NCBI Taxonomy" id="52904"/>
    <lineage>
        <taxon>Eukaryota</taxon>
        <taxon>Metazoa</taxon>
        <taxon>Chordata</taxon>
        <taxon>Craniata</taxon>
        <taxon>Vertebrata</taxon>
        <taxon>Euteleostomi</taxon>
        <taxon>Actinopterygii</taxon>
        <taxon>Neopterygii</taxon>
        <taxon>Teleostei</taxon>
        <taxon>Neoteleostei</taxon>
        <taxon>Acanthomorphata</taxon>
        <taxon>Carangaria</taxon>
        <taxon>Pleuronectiformes</taxon>
        <taxon>Pleuronectoidei</taxon>
        <taxon>Scophthalmidae</taxon>
        <taxon>Scophthalmus</taxon>
    </lineage>
</organism>
<dbReference type="SMART" id="SM00398">
    <property type="entry name" value="HMG"/>
    <property type="match status" value="1"/>
</dbReference>